<dbReference type="SUPFAM" id="SSF53187">
    <property type="entry name" value="Zn-dependent exopeptidases"/>
    <property type="match status" value="1"/>
</dbReference>
<dbReference type="Pfam" id="PF05013">
    <property type="entry name" value="FGase"/>
    <property type="match status" value="1"/>
</dbReference>
<protein>
    <submittedName>
        <fullName evidence="1">N-formylglutamate amidohydrolase</fullName>
    </submittedName>
</protein>
<evidence type="ECO:0000313" key="1">
    <source>
        <dbReference type="EMBL" id="MBC8177678.1"/>
    </source>
</evidence>
<dbReference type="Gene3D" id="3.40.630.40">
    <property type="entry name" value="Zn-dependent exopeptidases"/>
    <property type="match status" value="1"/>
</dbReference>
<organism evidence="1 2">
    <name type="scientific">Candidatus Desulfacyla euxinica</name>
    <dbReference type="NCBI Taxonomy" id="2841693"/>
    <lineage>
        <taxon>Bacteria</taxon>
        <taxon>Deltaproteobacteria</taxon>
        <taxon>Candidatus Desulfacyla</taxon>
    </lineage>
</organism>
<dbReference type="Proteomes" id="UP000650524">
    <property type="component" value="Unassembled WGS sequence"/>
</dbReference>
<evidence type="ECO:0000313" key="2">
    <source>
        <dbReference type="Proteomes" id="UP000650524"/>
    </source>
</evidence>
<accession>A0A8J6N0R8</accession>
<dbReference type="EMBL" id="JACNJD010000225">
    <property type="protein sequence ID" value="MBC8177678.1"/>
    <property type="molecule type" value="Genomic_DNA"/>
</dbReference>
<gene>
    <name evidence="1" type="ORF">H8E19_09765</name>
</gene>
<dbReference type="InterPro" id="IPR007709">
    <property type="entry name" value="N-FG_amidohydro"/>
</dbReference>
<proteinExistence type="predicted"/>
<dbReference type="AlphaFoldDB" id="A0A8J6N0R8"/>
<name>A0A8J6N0R8_9DELT</name>
<sequence length="256" mass="28333">MRLPLVISVPHCSGRIPERIRTDLALSNDEIADSVDLGTREIFGTLDAGDILCSEWSRLVVDLSRDPGRRDHKGVVARIDYFGRSIYHANAVPDEKEISDRLREYYWPYHNRLREVLARPHIKGVIDCHSVSGIGPSEAPDAGRKRKDIILSNNGDHMGKMTPALGKTTCPSETLNLMKQVFLRAGFSVSINNPYTAGFISTHYAGAFAGMEKFAVQIEINQDLYAGPGPGKISPGRLADVRSKVCRCLDEIAEMI</sequence>
<reference evidence="1 2" key="1">
    <citation type="submission" date="2020-08" db="EMBL/GenBank/DDBJ databases">
        <title>Bridging the membrane lipid divide: bacteria of the FCB group superphylum have the potential to synthesize archaeal ether lipids.</title>
        <authorList>
            <person name="Villanueva L."/>
            <person name="Von Meijenfeldt F.A.B."/>
            <person name="Westbye A.B."/>
            <person name="Yadav S."/>
            <person name="Hopmans E.C."/>
            <person name="Dutilh B.E."/>
            <person name="Sinninghe Damste J.S."/>
        </authorList>
    </citation>
    <scope>NUCLEOTIDE SEQUENCE [LARGE SCALE GENOMIC DNA]</scope>
    <source>
        <strain evidence="1">NIOZ-UU27</strain>
    </source>
</reference>
<comment type="caution">
    <text evidence="1">The sequence shown here is derived from an EMBL/GenBank/DDBJ whole genome shotgun (WGS) entry which is preliminary data.</text>
</comment>